<name>A0ABR1IM22_9AGAR</name>
<comment type="caution">
    <text evidence="2">The sequence shown here is derived from an EMBL/GenBank/DDBJ whole genome shotgun (WGS) entry which is preliminary data.</text>
</comment>
<evidence type="ECO:0008006" key="4">
    <source>
        <dbReference type="Google" id="ProtNLM"/>
    </source>
</evidence>
<evidence type="ECO:0000313" key="3">
    <source>
        <dbReference type="Proteomes" id="UP001498398"/>
    </source>
</evidence>
<reference evidence="2 3" key="1">
    <citation type="submission" date="2024-01" db="EMBL/GenBank/DDBJ databases">
        <title>A draft genome for the cacao thread blight pathogen Marasmiellus scandens.</title>
        <authorList>
            <person name="Baruah I.K."/>
            <person name="Leung J."/>
            <person name="Bukari Y."/>
            <person name="Amoako-Attah I."/>
            <person name="Meinhardt L.W."/>
            <person name="Bailey B.A."/>
            <person name="Cohen S.P."/>
        </authorList>
    </citation>
    <scope>NUCLEOTIDE SEQUENCE [LARGE SCALE GENOMIC DNA]</scope>
    <source>
        <strain evidence="2 3">GH-19</strain>
    </source>
</reference>
<proteinExistence type="predicted"/>
<dbReference type="EMBL" id="JBANRG010000132">
    <property type="protein sequence ID" value="KAK7434079.1"/>
    <property type="molecule type" value="Genomic_DNA"/>
</dbReference>
<dbReference type="Proteomes" id="UP001498398">
    <property type="component" value="Unassembled WGS sequence"/>
</dbReference>
<feature type="signal peptide" evidence="1">
    <location>
        <begin position="1"/>
        <end position="23"/>
    </location>
</feature>
<protein>
    <recommendedName>
        <fullName evidence="4">Ubiquitin 3 binding protein But2 C-terminal domain-containing protein</fullName>
    </recommendedName>
</protein>
<organism evidence="2 3">
    <name type="scientific">Marasmiellus scandens</name>
    <dbReference type="NCBI Taxonomy" id="2682957"/>
    <lineage>
        <taxon>Eukaryota</taxon>
        <taxon>Fungi</taxon>
        <taxon>Dikarya</taxon>
        <taxon>Basidiomycota</taxon>
        <taxon>Agaricomycotina</taxon>
        <taxon>Agaricomycetes</taxon>
        <taxon>Agaricomycetidae</taxon>
        <taxon>Agaricales</taxon>
        <taxon>Marasmiineae</taxon>
        <taxon>Omphalotaceae</taxon>
        <taxon>Marasmiellus</taxon>
    </lineage>
</organism>
<feature type="chain" id="PRO_5045397742" description="Ubiquitin 3 binding protein But2 C-terminal domain-containing protein" evidence="1">
    <location>
        <begin position="24"/>
        <end position="200"/>
    </location>
</feature>
<evidence type="ECO:0000256" key="1">
    <source>
        <dbReference type="SAM" id="SignalP"/>
    </source>
</evidence>
<keyword evidence="1" id="KW-0732">Signal</keyword>
<sequence>MFSTLQVLLLTVALSFQILSSEAAHASFSVHYPWATRREASNIRSTLEDFKPFCGQHVIYFSRTALTRMTTGIPFRNPQPFAAYQTTFLSFSGHPGDLVSVRYTRSRAARSRHEFPIPIASNVPISPTGQLCFDVQMPPPLTEKEHGMFLFEAADPSTGMVTGYHCADVFMVNDDDAKSEDHPAMCAKNNDTLIPMPDEW</sequence>
<accession>A0ABR1IM22</accession>
<gene>
    <name evidence="2" type="ORF">VKT23_020405</name>
</gene>
<keyword evidence="3" id="KW-1185">Reference proteome</keyword>
<evidence type="ECO:0000313" key="2">
    <source>
        <dbReference type="EMBL" id="KAK7434079.1"/>
    </source>
</evidence>